<proteinExistence type="predicted"/>
<feature type="compositionally biased region" description="Polar residues" evidence="1">
    <location>
        <begin position="220"/>
        <end position="229"/>
    </location>
</feature>
<dbReference type="InterPro" id="IPR036390">
    <property type="entry name" value="WH_DNA-bd_sf"/>
</dbReference>
<name>A0ABP8T743_9ACTN</name>
<evidence type="ECO:0000313" key="4">
    <source>
        <dbReference type="Proteomes" id="UP001500307"/>
    </source>
</evidence>
<feature type="domain" description="HTH arsR-type" evidence="2">
    <location>
        <begin position="23"/>
        <end position="103"/>
    </location>
</feature>
<dbReference type="EMBL" id="BAABGU010000065">
    <property type="protein sequence ID" value="GAA4580687.1"/>
    <property type="molecule type" value="Genomic_DNA"/>
</dbReference>
<dbReference type="InterPro" id="IPR036388">
    <property type="entry name" value="WH-like_DNA-bd_sf"/>
</dbReference>
<organism evidence="3 4">
    <name type="scientific">Micromonospora coerulea</name>
    <dbReference type="NCBI Taxonomy" id="47856"/>
    <lineage>
        <taxon>Bacteria</taxon>
        <taxon>Bacillati</taxon>
        <taxon>Actinomycetota</taxon>
        <taxon>Actinomycetes</taxon>
        <taxon>Micromonosporales</taxon>
        <taxon>Micromonosporaceae</taxon>
        <taxon>Micromonospora</taxon>
    </lineage>
</organism>
<evidence type="ECO:0000256" key="1">
    <source>
        <dbReference type="SAM" id="MobiDB-lite"/>
    </source>
</evidence>
<gene>
    <name evidence="3" type="ORF">GCM10023176_60560</name>
</gene>
<evidence type="ECO:0000259" key="2">
    <source>
        <dbReference type="SMART" id="SM00418"/>
    </source>
</evidence>
<sequence length="240" mass="26247">MMTTEDPHKPGYDSTQDVVLDARTLRGVAHPLRLRLLGSLRHEGPQTATQLASRLGESSAATSYHLRTLAAHGFVTDAPELGRGRERFWRAVHRSTWFDAPDRDAPERELGEAYLRTVARMYAENVERSITELADWPQEWVRAASMSDLTVSLSAAEAQELADDVMALLVRYRDRAADRASDGSERVAMTTQFQIFPRRGQLDALLATRTASVGGPVNAGTESSGTTAAEPSDAVGGDRP</sequence>
<accession>A0ABP8T743</accession>
<keyword evidence="4" id="KW-1185">Reference proteome</keyword>
<dbReference type="InterPro" id="IPR011991">
    <property type="entry name" value="ArsR-like_HTH"/>
</dbReference>
<evidence type="ECO:0000313" key="3">
    <source>
        <dbReference type="EMBL" id="GAA4580687.1"/>
    </source>
</evidence>
<reference evidence="4" key="1">
    <citation type="journal article" date="2019" name="Int. J. Syst. Evol. Microbiol.">
        <title>The Global Catalogue of Microorganisms (GCM) 10K type strain sequencing project: providing services to taxonomists for standard genome sequencing and annotation.</title>
        <authorList>
            <consortium name="The Broad Institute Genomics Platform"/>
            <consortium name="The Broad Institute Genome Sequencing Center for Infectious Disease"/>
            <person name="Wu L."/>
            <person name="Ma J."/>
        </authorList>
    </citation>
    <scope>NUCLEOTIDE SEQUENCE [LARGE SCALE GENOMIC DNA]</scope>
    <source>
        <strain evidence="4">JCM 3175</strain>
    </source>
</reference>
<dbReference type="Gene3D" id="1.10.10.10">
    <property type="entry name" value="Winged helix-like DNA-binding domain superfamily/Winged helix DNA-binding domain"/>
    <property type="match status" value="1"/>
</dbReference>
<protein>
    <submittedName>
        <fullName evidence="3">Helix-turn-helix domain-containing protein</fullName>
    </submittedName>
</protein>
<dbReference type="SUPFAM" id="SSF46785">
    <property type="entry name" value="Winged helix' DNA-binding domain"/>
    <property type="match status" value="1"/>
</dbReference>
<dbReference type="Pfam" id="PF12840">
    <property type="entry name" value="HTH_20"/>
    <property type="match status" value="1"/>
</dbReference>
<dbReference type="SMART" id="SM00418">
    <property type="entry name" value="HTH_ARSR"/>
    <property type="match status" value="1"/>
</dbReference>
<dbReference type="CDD" id="cd00090">
    <property type="entry name" value="HTH_ARSR"/>
    <property type="match status" value="1"/>
</dbReference>
<comment type="caution">
    <text evidence="3">The sequence shown here is derived from an EMBL/GenBank/DDBJ whole genome shotgun (WGS) entry which is preliminary data.</text>
</comment>
<dbReference type="Proteomes" id="UP001500307">
    <property type="component" value="Unassembled WGS sequence"/>
</dbReference>
<dbReference type="InterPro" id="IPR001845">
    <property type="entry name" value="HTH_ArsR_DNA-bd_dom"/>
</dbReference>
<feature type="region of interest" description="Disordered" evidence="1">
    <location>
        <begin position="212"/>
        <end position="240"/>
    </location>
</feature>